<name>H8H3N5_DEIGI</name>
<dbReference type="HOGENOM" id="CLU_3198866_0_0_0"/>
<sequence>MLSLLLLRTVVSGTLGTIWDHFPGNWEPGMAESGTGLSEDPGRTR</sequence>
<evidence type="ECO:0000313" key="1">
    <source>
        <dbReference type="EMBL" id="AFD28132.1"/>
    </source>
</evidence>
<keyword evidence="2" id="KW-1185">Reference proteome</keyword>
<keyword evidence="1" id="KW-0614">Plasmid</keyword>
<reference evidence="1 2" key="1">
    <citation type="journal article" date="2012" name="PLoS ONE">
        <title>Genome sequence and transcriptome analysis of the radioresistant bacterium Deinococcus gobiensis: insights into the extreme environmental adaptations.</title>
        <authorList>
            <person name="Yuan M."/>
            <person name="Chen M."/>
            <person name="Zhang W."/>
            <person name="Lu W."/>
            <person name="Wang J."/>
            <person name="Yang M."/>
            <person name="Zhao P."/>
            <person name="Tang R."/>
            <person name="Li X."/>
            <person name="Hao Y."/>
            <person name="Zhou Z."/>
            <person name="Zhan Y."/>
            <person name="Yu H."/>
            <person name="Teng C."/>
            <person name="Yan Y."/>
            <person name="Ping S."/>
            <person name="Wang Y."/>
            <person name="Lin M."/>
        </authorList>
    </citation>
    <scope>NUCLEOTIDE SEQUENCE [LARGE SCALE GENOMIC DNA]</scope>
    <source>
        <strain evidence="2">DSM 21396 / JCM 16679 / CGMCC 1.7299 / I-0</strain>
        <plasmid evidence="1">P4</plasmid>
    </source>
</reference>
<dbReference type="EMBL" id="CP002195">
    <property type="protein sequence ID" value="AFD28132.1"/>
    <property type="molecule type" value="Genomic_DNA"/>
</dbReference>
<gene>
    <name evidence="1" type="ordered locus">DGo_PD0058</name>
</gene>
<geneLocation type="plasmid" evidence="1 2">
    <name>P4</name>
</geneLocation>
<protein>
    <submittedName>
        <fullName evidence="1">Uncharacterized protein</fullName>
    </submittedName>
</protein>
<organism evidence="1 2">
    <name type="scientific">Deinococcus gobiensis (strain DSM 21396 / JCM 16679 / CGMCC 1.7299 / I-0)</name>
    <dbReference type="NCBI Taxonomy" id="745776"/>
    <lineage>
        <taxon>Bacteria</taxon>
        <taxon>Thermotogati</taxon>
        <taxon>Deinococcota</taxon>
        <taxon>Deinococci</taxon>
        <taxon>Deinococcales</taxon>
        <taxon>Deinococcaceae</taxon>
        <taxon>Deinococcus</taxon>
    </lineage>
</organism>
<evidence type="ECO:0000313" key="2">
    <source>
        <dbReference type="Proteomes" id="UP000007575"/>
    </source>
</evidence>
<dbReference type="KEGG" id="dgo:DGo_PD0058"/>
<proteinExistence type="predicted"/>
<dbReference type="Proteomes" id="UP000007575">
    <property type="component" value="Plasmid P4"/>
</dbReference>
<dbReference type="AlphaFoldDB" id="H8H3N5"/>
<accession>H8H3N5</accession>